<dbReference type="InterPro" id="IPR051913">
    <property type="entry name" value="GH2_Domain-Containing"/>
</dbReference>
<dbReference type="PROSITE" id="PS00608">
    <property type="entry name" value="GLYCOSYL_HYDROL_F2_2"/>
    <property type="match status" value="1"/>
</dbReference>
<dbReference type="Pfam" id="PF18565">
    <property type="entry name" value="Glyco_hydro2_C5"/>
    <property type="match status" value="1"/>
</dbReference>
<feature type="domain" description="Glycosyl hydrolases family 2 sugar binding" evidence="7">
    <location>
        <begin position="25"/>
        <end position="179"/>
    </location>
</feature>
<dbReference type="InterPro" id="IPR036156">
    <property type="entry name" value="Beta-gal/glucu_dom_sf"/>
</dbReference>
<feature type="domain" description="Glycoside hydrolase family 2" evidence="9">
    <location>
        <begin position="719"/>
        <end position="812"/>
    </location>
</feature>
<protein>
    <submittedName>
        <fullName evidence="10">Beta-galactosidase</fullName>
    </submittedName>
</protein>
<comment type="similarity">
    <text evidence="1">Belongs to the glycosyl hydrolase 2 family.</text>
</comment>
<evidence type="ECO:0000256" key="3">
    <source>
        <dbReference type="ARBA" id="ARBA00023295"/>
    </source>
</evidence>
<dbReference type="PRINTS" id="PR00132">
    <property type="entry name" value="GLHYDRLASE2"/>
</dbReference>
<dbReference type="Pfam" id="PF02836">
    <property type="entry name" value="Glyco_hydro_2_C"/>
    <property type="match status" value="1"/>
</dbReference>
<dbReference type="SUPFAM" id="SSF49303">
    <property type="entry name" value="beta-Galactosidase/glucuronidase domain"/>
    <property type="match status" value="1"/>
</dbReference>
<dbReference type="GO" id="GO:0005975">
    <property type="term" value="P:carbohydrate metabolic process"/>
    <property type="evidence" value="ECO:0007669"/>
    <property type="project" value="InterPro"/>
</dbReference>
<evidence type="ECO:0000259" key="8">
    <source>
        <dbReference type="Pfam" id="PF16355"/>
    </source>
</evidence>
<feature type="domain" description="DUF4982" evidence="8">
    <location>
        <begin position="632"/>
        <end position="692"/>
    </location>
</feature>
<sequence>MKIQLLTLALLGILSAQAQERQEILLQDDWQFSRDKQTWQTVSVPHDWAISGPFDKKWDLQTVAIVQNGEKIATEKSGRSGSLPWIGEGHYKRVITIPSDFSGHAELIFDGAMSEPTVYVNGKQAGYWAYGYNTFRVDITPFIKGGENLLEVHLKNVEESSRWYPGAGIYRPVTLVLTPQQARIDDWGITTRTELHVKNGKGVDCTKLVVEVPILNAGQGLPVIMELFAPDNKNKIWVCPAPQKRGSGKAVGTFMIPDAQLWTPETPNLYKLRITLCDGISAPNVYDDFGKAIDRKTMKLGLRTVRVSKEKGFQLNGVTRKLKGVCLHHDLGPLGAAVNKAALIRQIKIMKEMGCDAIRTAHNMPSQWQMDICDSLGMMVMAESFDMWKYPKCKNGYARFFDQWADKDITNLVKANRNHPSIVMWSIGNEIPEQWSEEGREMAIRLQGLVHSLDATRPVTQGMDRVDNALASGFAQAMDIPGLNYRLNKYQKAHDTLTHGFLLGSETASTVSSRGTYYFPVTPTDKGVHPDGQCSGYDVEWCSWSNLPDDDWQWQDDKDWVIGEFVWTGFDYLGEPTPYDEYWPSRSSYFGICDLAGLPKDRYYLYRSHWRKDEHTIHLLPHWTWGKERVSEVTPVYCYTDYNEAELFVNGKSQGRIKKNKDSRLDRYRLRWNNVKYKPGEVKVVVYDANGSVAGEKVMRTAGKAAALKAEVWTQTSNLQSQISKLKADGNDLAYVTVSLVDKNGTLIPDATDQLSFEVSGAGKFRAVCNGDPTSLEVFTESTMKLFAGQLVVVCQAGKEKGQLTLTVKDKQRKLTRKISIPVE</sequence>
<proteinExistence type="inferred from homology"/>
<dbReference type="Pfam" id="PF16355">
    <property type="entry name" value="DUF4982"/>
    <property type="match status" value="1"/>
</dbReference>
<evidence type="ECO:0000259" key="5">
    <source>
        <dbReference type="Pfam" id="PF00703"/>
    </source>
</evidence>
<organism evidence="10 11">
    <name type="scientific">Prevotella communis</name>
    <dbReference type="NCBI Taxonomy" id="2913614"/>
    <lineage>
        <taxon>Bacteria</taxon>
        <taxon>Pseudomonadati</taxon>
        <taxon>Bacteroidota</taxon>
        <taxon>Bacteroidia</taxon>
        <taxon>Bacteroidales</taxon>
        <taxon>Prevotellaceae</taxon>
        <taxon>Prevotella</taxon>
    </lineage>
</organism>
<keyword evidence="4" id="KW-0732">Signal</keyword>
<dbReference type="Proteomes" id="UP000198779">
    <property type="component" value="Unassembled WGS sequence"/>
</dbReference>
<accession>A0A1G7WX24</accession>
<evidence type="ECO:0000259" key="7">
    <source>
        <dbReference type="Pfam" id="PF02837"/>
    </source>
</evidence>
<keyword evidence="2" id="KW-0378">Hydrolase</keyword>
<evidence type="ECO:0000256" key="1">
    <source>
        <dbReference type="ARBA" id="ARBA00007401"/>
    </source>
</evidence>
<dbReference type="InterPro" id="IPR017853">
    <property type="entry name" value="GH"/>
</dbReference>
<reference evidence="11" key="1">
    <citation type="submission" date="2016-10" db="EMBL/GenBank/DDBJ databases">
        <authorList>
            <person name="Varghese N."/>
            <person name="Submissions S."/>
        </authorList>
    </citation>
    <scope>NUCLEOTIDE SEQUENCE [LARGE SCALE GENOMIC DNA]</scope>
    <source>
        <strain evidence="11">BP1-148</strain>
    </source>
</reference>
<dbReference type="InterPro" id="IPR006102">
    <property type="entry name" value="Ig-like_GH2"/>
</dbReference>
<dbReference type="InterPro" id="IPR008964">
    <property type="entry name" value="Invasin/intimin_cell_adhesion"/>
</dbReference>
<dbReference type="InterPro" id="IPR023232">
    <property type="entry name" value="Glyco_hydro_2_AS"/>
</dbReference>
<dbReference type="InterPro" id="IPR040605">
    <property type="entry name" value="Glyco_hydro2_dom5"/>
</dbReference>
<keyword evidence="3" id="KW-0326">Glycosidase</keyword>
<dbReference type="STRING" id="645274.SAMN04487901_10927"/>
<dbReference type="SUPFAM" id="SSF49373">
    <property type="entry name" value="Invasin/intimin cell-adhesion fragments"/>
    <property type="match status" value="1"/>
</dbReference>
<feature type="signal peptide" evidence="4">
    <location>
        <begin position="1"/>
        <end position="18"/>
    </location>
</feature>
<dbReference type="InterPro" id="IPR006101">
    <property type="entry name" value="Glyco_hydro_2"/>
</dbReference>
<dbReference type="InterPro" id="IPR006103">
    <property type="entry name" value="Glyco_hydro_2_cat"/>
</dbReference>
<dbReference type="GO" id="GO:0004553">
    <property type="term" value="F:hydrolase activity, hydrolyzing O-glycosyl compounds"/>
    <property type="evidence" value="ECO:0007669"/>
    <property type="project" value="InterPro"/>
</dbReference>
<dbReference type="SUPFAM" id="SSF49785">
    <property type="entry name" value="Galactose-binding domain-like"/>
    <property type="match status" value="1"/>
</dbReference>
<dbReference type="EMBL" id="FNCQ01000009">
    <property type="protein sequence ID" value="SDG76454.1"/>
    <property type="molecule type" value="Genomic_DNA"/>
</dbReference>
<dbReference type="Gene3D" id="2.60.40.10">
    <property type="entry name" value="Immunoglobulins"/>
    <property type="match status" value="3"/>
</dbReference>
<dbReference type="InterPro" id="IPR006104">
    <property type="entry name" value="Glyco_hydro_2_N"/>
</dbReference>
<dbReference type="PANTHER" id="PTHR42732">
    <property type="entry name" value="BETA-GALACTOSIDASE"/>
    <property type="match status" value="1"/>
</dbReference>
<evidence type="ECO:0000259" key="6">
    <source>
        <dbReference type="Pfam" id="PF02836"/>
    </source>
</evidence>
<evidence type="ECO:0000313" key="10">
    <source>
        <dbReference type="EMBL" id="SDG76454.1"/>
    </source>
</evidence>
<gene>
    <name evidence="10" type="ORF">SAMN04487901_10927</name>
</gene>
<dbReference type="Pfam" id="PF02837">
    <property type="entry name" value="Glyco_hydro_2_N"/>
    <property type="match status" value="1"/>
</dbReference>
<keyword evidence="11" id="KW-1185">Reference proteome</keyword>
<dbReference type="InterPro" id="IPR013783">
    <property type="entry name" value="Ig-like_fold"/>
</dbReference>
<evidence type="ECO:0000256" key="4">
    <source>
        <dbReference type="SAM" id="SignalP"/>
    </source>
</evidence>
<evidence type="ECO:0000259" key="9">
    <source>
        <dbReference type="Pfam" id="PF18565"/>
    </source>
</evidence>
<evidence type="ECO:0000313" key="11">
    <source>
        <dbReference type="Proteomes" id="UP000198779"/>
    </source>
</evidence>
<dbReference type="AlphaFoldDB" id="A0A1G7WX24"/>
<dbReference type="Pfam" id="PF00703">
    <property type="entry name" value="Glyco_hydro_2"/>
    <property type="match status" value="1"/>
</dbReference>
<feature type="domain" description="Glycoside hydrolase family 2 catalytic" evidence="6">
    <location>
        <begin position="309"/>
        <end position="467"/>
    </location>
</feature>
<dbReference type="Gene3D" id="2.60.120.260">
    <property type="entry name" value="Galactose-binding domain-like"/>
    <property type="match status" value="1"/>
</dbReference>
<dbReference type="RefSeq" id="WP_091817591.1">
    <property type="nucleotide sequence ID" value="NZ_FNCQ01000009.1"/>
</dbReference>
<evidence type="ECO:0000256" key="2">
    <source>
        <dbReference type="ARBA" id="ARBA00022801"/>
    </source>
</evidence>
<dbReference type="Gene3D" id="3.20.20.80">
    <property type="entry name" value="Glycosidases"/>
    <property type="match status" value="1"/>
</dbReference>
<dbReference type="InterPro" id="IPR032311">
    <property type="entry name" value="DUF4982"/>
</dbReference>
<dbReference type="InterPro" id="IPR008979">
    <property type="entry name" value="Galactose-bd-like_sf"/>
</dbReference>
<feature type="chain" id="PRO_5011706994" evidence="4">
    <location>
        <begin position="19"/>
        <end position="824"/>
    </location>
</feature>
<dbReference type="PANTHER" id="PTHR42732:SF1">
    <property type="entry name" value="BETA-MANNOSIDASE"/>
    <property type="match status" value="1"/>
</dbReference>
<feature type="domain" description="Glycoside hydrolase family 2 immunoglobulin-like beta-sandwich" evidence="5">
    <location>
        <begin position="249"/>
        <end position="279"/>
    </location>
</feature>
<name>A0A1G7WX24_9BACT</name>
<dbReference type="SUPFAM" id="SSF51445">
    <property type="entry name" value="(Trans)glycosidases"/>
    <property type="match status" value="1"/>
</dbReference>